<proteinExistence type="predicted"/>
<reference evidence="4" key="1">
    <citation type="submission" date="2016-07" db="EMBL/GenBank/DDBJ databases">
        <authorList>
            <person name="Florea S."/>
            <person name="Webb J.S."/>
            <person name="Jaromczyk J."/>
            <person name="Schardl C.L."/>
        </authorList>
    </citation>
    <scope>NUCLEOTIDE SEQUENCE [LARGE SCALE GENOMIC DNA]</scope>
    <source>
        <strain evidence="4">CY1</strain>
    </source>
</reference>
<dbReference type="AlphaFoldDB" id="A0A1V4HN37"/>
<keyword evidence="4" id="KW-1185">Reference proteome</keyword>
<keyword evidence="1" id="KW-0472">Membrane</keyword>
<protein>
    <recommendedName>
        <fullName evidence="2">Large ribosomal subunit protein bL12 C-terminal domain-containing protein</fullName>
    </recommendedName>
</protein>
<evidence type="ECO:0000256" key="1">
    <source>
        <dbReference type="SAM" id="Phobius"/>
    </source>
</evidence>
<feature type="domain" description="Large ribosomal subunit protein bL12 C-terminal" evidence="2">
    <location>
        <begin position="82"/>
        <end position="110"/>
    </location>
</feature>
<dbReference type="GO" id="GO:0003735">
    <property type="term" value="F:structural constituent of ribosome"/>
    <property type="evidence" value="ECO:0007669"/>
    <property type="project" value="InterPro"/>
</dbReference>
<comment type="caution">
    <text evidence="3">The sequence shown here is derived from an EMBL/GenBank/DDBJ whole genome shotgun (WGS) entry which is preliminary data.</text>
</comment>
<keyword evidence="1" id="KW-1133">Transmembrane helix</keyword>
<evidence type="ECO:0000313" key="3">
    <source>
        <dbReference type="EMBL" id="OPH58413.1"/>
    </source>
</evidence>
<organism evidence="3 4">
    <name type="scientific">Paenibacillus ferrarius</name>
    <dbReference type="NCBI Taxonomy" id="1469647"/>
    <lineage>
        <taxon>Bacteria</taxon>
        <taxon>Bacillati</taxon>
        <taxon>Bacillota</taxon>
        <taxon>Bacilli</taxon>
        <taxon>Bacillales</taxon>
        <taxon>Paenibacillaceae</taxon>
        <taxon>Paenibacillus</taxon>
    </lineage>
</organism>
<feature type="transmembrane region" description="Helical" evidence="1">
    <location>
        <begin position="6"/>
        <end position="23"/>
    </location>
</feature>
<dbReference type="InterPro" id="IPR013823">
    <property type="entry name" value="Ribosomal_bL12_C"/>
</dbReference>
<sequence length="113" mass="12708">MERAEILAIISLLISVFLILRLISLQARVNELKYAIARLEGRPEAYPLSKQATAAPVSYVKPQFALELAPELEQRLHHLLISGKKIEAIKELRDVTGLSLKAAKDYVDAMRTR</sequence>
<dbReference type="SUPFAM" id="SSF54736">
    <property type="entry name" value="ClpS-like"/>
    <property type="match status" value="1"/>
</dbReference>
<gene>
    <name evidence="3" type="ORF">BC351_23985</name>
</gene>
<dbReference type="RefSeq" id="WP_079412301.1">
    <property type="nucleotide sequence ID" value="NZ_MBTG01000010.1"/>
</dbReference>
<dbReference type="Proteomes" id="UP000190626">
    <property type="component" value="Unassembled WGS sequence"/>
</dbReference>
<dbReference type="GO" id="GO:0006412">
    <property type="term" value="P:translation"/>
    <property type="evidence" value="ECO:0007669"/>
    <property type="project" value="InterPro"/>
</dbReference>
<dbReference type="InterPro" id="IPR014719">
    <property type="entry name" value="Ribosomal_bL12_C/ClpS-like"/>
</dbReference>
<keyword evidence="1" id="KW-0812">Transmembrane</keyword>
<dbReference type="Gene3D" id="3.30.1390.10">
    <property type="match status" value="1"/>
</dbReference>
<dbReference type="Pfam" id="PF00542">
    <property type="entry name" value="Ribosomal_L12"/>
    <property type="match status" value="1"/>
</dbReference>
<dbReference type="EMBL" id="MBTG01000010">
    <property type="protein sequence ID" value="OPH58413.1"/>
    <property type="molecule type" value="Genomic_DNA"/>
</dbReference>
<evidence type="ECO:0000259" key="2">
    <source>
        <dbReference type="Pfam" id="PF00542"/>
    </source>
</evidence>
<evidence type="ECO:0000313" key="4">
    <source>
        <dbReference type="Proteomes" id="UP000190626"/>
    </source>
</evidence>
<name>A0A1V4HN37_9BACL</name>
<dbReference type="OrthoDB" id="2157431at2"/>
<accession>A0A1V4HN37</accession>